<dbReference type="GO" id="GO:2000001">
    <property type="term" value="P:regulation of DNA damage checkpoint"/>
    <property type="evidence" value="ECO:0007669"/>
    <property type="project" value="TreeGrafter"/>
</dbReference>
<protein>
    <recommendedName>
        <fullName evidence="3">WD repeat-containing protein 76</fullName>
    </recommendedName>
</protein>
<organism evidence="10 11">
    <name type="scientific">Momordica charantia</name>
    <name type="common">Bitter gourd</name>
    <name type="synonym">Balsam pear</name>
    <dbReference type="NCBI Taxonomy" id="3673"/>
    <lineage>
        <taxon>Eukaryota</taxon>
        <taxon>Viridiplantae</taxon>
        <taxon>Streptophyta</taxon>
        <taxon>Embryophyta</taxon>
        <taxon>Tracheophyta</taxon>
        <taxon>Spermatophyta</taxon>
        <taxon>Magnoliopsida</taxon>
        <taxon>eudicotyledons</taxon>
        <taxon>Gunneridae</taxon>
        <taxon>Pentapetalae</taxon>
        <taxon>rosids</taxon>
        <taxon>fabids</taxon>
        <taxon>Cucurbitales</taxon>
        <taxon>Cucurbitaceae</taxon>
        <taxon>Momordiceae</taxon>
        <taxon>Momordica</taxon>
    </lineage>
</organism>
<evidence type="ECO:0000256" key="8">
    <source>
        <dbReference type="PROSITE-ProRule" id="PRU00221"/>
    </source>
</evidence>
<evidence type="ECO:0000256" key="5">
    <source>
        <dbReference type="ARBA" id="ARBA00022737"/>
    </source>
</evidence>
<keyword evidence="6" id="KW-0227">DNA damage</keyword>
<dbReference type="InterPro" id="IPR019775">
    <property type="entry name" value="WD40_repeat_CS"/>
</dbReference>
<reference evidence="11" key="1">
    <citation type="submission" date="2025-08" db="UniProtKB">
        <authorList>
            <consortium name="RefSeq"/>
        </authorList>
    </citation>
    <scope>IDENTIFICATION</scope>
    <source>
        <strain evidence="11">OHB3-1</strain>
    </source>
</reference>
<evidence type="ECO:0000256" key="9">
    <source>
        <dbReference type="SAM" id="MobiDB-lite"/>
    </source>
</evidence>
<dbReference type="InterPro" id="IPR015943">
    <property type="entry name" value="WD40/YVTN_repeat-like_dom_sf"/>
</dbReference>
<feature type="repeat" description="WD" evidence="8">
    <location>
        <begin position="360"/>
        <end position="393"/>
    </location>
</feature>
<dbReference type="PANTHER" id="PTHR14773">
    <property type="entry name" value="WD REPEAT-CONTAINING PROTEIN 76"/>
    <property type="match status" value="1"/>
</dbReference>
<name>A0A6J1BZY5_MOMCH</name>
<dbReference type="KEGG" id="mcha:111007123"/>
<feature type="region of interest" description="Disordered" evidence="9">
    <location>
        <begin position="30"/>
        <end position="60"/>
    </location>
</feature>
<dbReference type="GO" id="GO:0003677">
    <property type="term" value="F:DNA binding"/>
    <property type="evidence" value="ECO:0007669"/>
    <property type="project" value="UniProtKB-KW"/>
</dbReference>
<dbReference type="Proteomes" id="UP000504603">
    <property type="component" value="Unplaced"/>
</dbReference>
<comment type="similarity">
    <text evidence="2">Belongs to the WD repeat DDB2/WDR76 family.</text>
</comment>
<evidence type="ECO:0000256" key="1">
    <source>
        <dbReference type="ARBA" id="ARBA00002530"/>
    </source>
</evidence>
<dbReference type="Gene3D" id="2.130.10.10">
    <property type="entry name" value="YVTN repeat-like/Quinoprotein amine dehydrogenase"/>
    <property type="match status" value="1"/>
</dbReference>
<dbReference type="PROSITE" id="PS50294">
    <property type="entry name" value="WD_REPEATS_REGION"/>
    <property type="match status" value="1"/>
</dbReference>
<evidence type="ECO:0000256" key="6">
    <source>
        <dbReference type="ARBA" id="ARBA00022763"/>
    </source>
</evidence>
<keyword evidence="7" id="KW-0238">DNA-binding</keyword>
<dbReference type="GO" id="GO:0005634">
    <property type="term" value="C:nucleus"/>
    <property type="evidence" value="ECO:0007669"/>
    <property type="project" value="TreeGrafter"/>
</dbReference>
<dbReference type="PROSITE" id="PS00678">
    <property type="entry name" value="WD_REPEATS_1"/>
    <property type="match status" value="1"/>
</dbReference>
<dbReference type="RefSeq" id="XP_022135020.1">
    <property type="nucleotide sequence ID" value="XM_022279328.1"/>
</dbReference>
<keyword evidence="10" id="KW-1185">Reference proteome</keyword>
<evidence type="ECO:0000256" key="7">
    <source>
        <dbReference type="ARBA" id="ARBA00023125"/>
    </source>
</evidence>
<dbReference type="AlphaFoldDB" id="A0A6J1BZY5"/>
<dbReference type="Pfam" id="PF00400">
    <property type="entry name" value="WD40"/>
    <property type="match status" value="2"/>
</dbReference>
<dbReference type="PANTHER" id="PTHR14773:SF0">
    <property type="entry name" value="WD REPEAT-CONTAINING PROTEIN 76"/>
    <property type="match status" value="1"/>
</dbReference>
<accession>A0A6J1BZY5</accession>
<sequence>MASQALTDYERKRLDNIRRNDEMMAALKLQSKASELSAASKRPRVETKSEKVYPKSKPKNEAPVVLRRSLRARGIPPDAKNVEHDLTEPATKIRKSVTRSRPSPRDVGPREMVEACSERESHRSLIELILSISSKSQLRRSKKEELVEVDQGYVDSSNAIKTEGKEDGNYLKMEAIDNSPSLVKTEIDELTSGIKGHVMGSIKMENKNDVSRLESMSLNSKNIARVVPGRITAVWFFPCPQSRMIVVGNKFGEVGFWNAGHEKEEGNGIYLYHPHSGPISGISIQRHALSKVYTSCYDGFIRLMDAEREMFDILYRSEYTVYSLSQQSNDVNCLYFAEGRGGLNIWDKRTGNCPMQWLLHEDRINSIDFNAENCNIMATSSSDGTACIWDLRSINAEKPKTLTMVRHKRAIHSAYFSPSGRFLATTSFDDNVGISGGVNFEDTIMMPHDNQTGRWLSSFRAIWGWDDSHIFIGNMKRAVDVFAPAQRRRIFALQSPLMSAIPCRFDAHPYYVGMLAGATSGGQIMNFVEGIAHCWHKKPIPDIIG</sequence>
<evidence type="ECO:0000256" key="3">
    <source>
        <dbReference type="ARBA" id="ARBA00021234"/>
    </source>
</evidence>
<keyword evidence="5" id="KW-0677">Repeat</keyword>
<dbReference type="OrthoDB" id="9890280at2759"/>
<gene>
    <name evidence="11" type="primary">LOC111007123</name>
</gene>
<dbReference type="InterPro" id="IPR050853">
    <property type="entry name" value="WD_repeat_DNA-damage-binding"/>
</dbReference>
<dbReference type="SUPFAM" id="SSF50978">
    <property type="entry name" value="WD40 repeat-like"/>
    <property type="match status" value="1"/>
</dbReference>
<dbReference type="PROSITE" id="PS50082">
    <property type="entry name" value="WD_REPEATS_2"/>
    <property type="match status" value="1"/>
</dbReference>
<feature type="compositionally biased region" description="Basic and acidic residues" evidence="9">
    <location>
        <begin position="43"/>
        <end position="53"/>
    </location>
</feature>
<evidence type="ECO:0000313" key="10">
    <source>
        <dbReference type="Proteomes" id="UP000504603"/>
    </source>
</evidence>
<evidence type="ECO:0000313" key="11">
    <source>
        <dbReference type="RefSeq" id="XP_022135020.1"/>
    </source>
</evidence>
<proteinExistence type="inferred from homology"/>
<dbReference type="GO" id="GO:0006974">
    <property type="term" value="P:DNA damage response"/>
    <property type="evidence" value="ECO:0007669"/>
    <property type="project" value="UniProtKB-KW"/>
</dbReference>
<dbReference type="FunFam" id="2.130.10.10:FF:000180">
    <property type="entry name" value="WD repeat-containing protein 76"/>
    <property type="match status" value="1"/>
</dbReference>
<evidence type="ECO:0000256" key="4">
    <source>
        <dbReference type="ARBA" id="ARBA00022574"/>
    </source>
</evidence>
<keyword evidence="4 8" id="KW-0853">WD repeat</keyword>
<dbReference type="GeneID" id="111007123"/>
<evidence type="ECO:0000256" key="2">
    <source>
        <dbReference type="ARBA" id="ARBA00005434"/>
    </source>
</evidence>
<dbReference type="SMART" id="SM00320">
    <property type="entry name" value="WD40"/>
    <property type="match status" value="3"/>
</dbReference>
<comment type="function">
    <text evidence="1">Specifically binds 5-hydroxymethylcytosine (5hmC), suggesting that it acts as a specific reader of 5hmC.</text>
</comment>
<dbReference type="InterPro" id="IPR001680">
    <property type="entry name" value="WD40_rpt"/>
</dbReference>
<dbReference type="InterPro" id="IPR036322">
    <property type="entry name" value="WD40_repeat_dom_sf"/>
</dbReference>